<feature type="domain" description="WH2" evidence="2">
    <location>
        <begin position="53"/>
        <end position="70"/>
    </location>
</feature>
<feature type="region of interest" description="Disordered" evidence="1">
    <location>
        <begin position="120"/>
        <end position="357"/>
    </location>
</feature>
<feature type="compositionally biased region" description="Polar residues" evidence="1">
    <location>
        <begin position="408"/>
        <end position="419"/>
    </location>
</feature>
<feature type="compositionally biased region" description="Low complexity" evidence="1">
    <location>
        <begin position="139"/>
        <end position="161"/>
    </location>
</feature>
<dbReference type="EMBL" id="GDHC01008899">
    <property type="protein sequence ID" value="JAQ09730.1"/>
    <property type="molecule type" value="Transcribed_RNA"/>
</dbReference>
<sequence>MRFKTEEIKFKAGTLKKGGLNMVGPPPPPPPGPPPPPMGGPPLGGPPAVDPKGRGLLLQDIRNGTKLKKTVTKDRSAPIVGGKSTNGGGSRESEVRPGRPAILSGSATIARTNGLAGMFADGMPKLKPTGLSIGKQTQSSSLSSLPTANSSSLHSGSTTKSDIIRKPIDPRVRGPPPQPPPTAMKPALPTSVSDTTLTNNAPGTHTRSQSTVSLQNGRVGRGGKPTLMPKPHAPAPPPPPGRTVSRAHSMRAPASPPILPQTPGTGPMFPNSSDLLGRAPFHVSSDSIARSGVRPRTPLRAPATRPPPPPKQALPPPPGAPPPAPPHRAAPPLPVSQPPPPPVRTSSNGMARNGMLNDFESRFASRFRKVSDFPPPPAYTSVLKVYNSKTVAKAQAPAPPTGHVQLGPQRNWTYNSSNC</sequence>
<feature type="region of interest" description="Disordered" evidence="1">
    <location>
        <begin position="1"/>
        <end position="105"/>
    </location>
</feature>
<feature type="compositionally biased region" description="Pro residues" evidence="1">
    <location>
        <begin position="231"/>
        <end position="241"/>
    </location>
</feature>
<feature type="region of interest" description="Disordered" evidence="1">
    <location>
        <begin position="394"/>
        <end position="419"/>
    </location>
</feature>
<gene>
    <name evidence="3" type="ORF">g.51104</name>
</gene>
<evidence type="ECO:0000313" key="3">
    <source>
        <dbReference type="EMBL" id="JAQ09730.1"/>
    </source>
</evidence>
<dbReference type="InterPro" id="IPR003124">
    <property type="entry name" value="WH2_dom"/>
</dbReference>
<organism evidence="3">
    <name type="scientific">Lygus hesperus</name>
    <name type="common">Western plant bug</name>
    <dbReference type="NCBI Taxonomy" id="30085"/>
    <lineage>
        <taxon>Eukaryota</taxon>
        <taxon>Metazoa</taxon>
        <taxon>Ecdysozoa</taxon>
        <taxon>Arthropoda</taxon>
        <taxon>Hexapoda</taxon>
        <taxon>Insecta</taxon>
        <taxon>Pterygota</taxon>
        <taxon>Neoptera</taxon>
        <taxon>Paraneoptera</taxon>
        <taxon>Hemiptera</taxon>
        <taxon>Heteroptera</taxon>
        <taxon>Panheteroptera</taxon>
        <taxon>Cimicomorpha</taxon>
        <taxon>Miridae</taxon>
        <taxon>Mirini</taxon>
        <taxon>Lygus</taxon>
    </lineage>
</organism>
<name>A0A146LTJ1_LYGHE</name>
<feature type="compositionally biased region" description="Pro residues" evidence="1">
    <location>
        <begin position="173"/>
        <end position="183"/>
    </location>
</feature>
<feature type="compositionally biased region" description="Low complexity" evidence="1">
    <location>
        <begin position="294"/>
        <end position="303"/>
    </location>
</feature>
<feature type="compositionally biased region" description="Pro residues" evidence="1">
    <location>
        <begin position="24"/>
        <end position="49"/>
    </location>
</feature>
<proteinExistence type="predicted"/>
<dbReference type="CDD" id="cd22064">
    <property type="entry name" value="WH2_WAS_WASL"/>
    <property type="match status" value="1"/>
</dbReference>
<reference evidence="3" key="1">
    <citation type="journal article" date="2016" name="Gigascience">
        <title>De novo construction of an expanded transcriptome assembly for the western tarnished plant bug, Lygus hesperus.</title>
        <authorList>
            <person name="Tassone E.E."/>
            <person name="Geib S.M."/>
            <person name="Hall B."/>
            <person name="Fabrick J.A."/>
            <person name="Brent C.S."/>
            <person name="Hull J.J."/>
        </authorList>
    </citation>
    <scope>NUCLEOTIDE SEQUENCE</scope>
</reference>
<protein>
    <recommendedName>
        <fullName evidence="2">WH2 domain-containing protein</fullName>
    </recommendedName>
</protein>
<dbReference type="SMART" id="SM00246">
    <property type="entry name" value="WH2"/>
    <property type="match status" value="1"/>
</dbReference>
<evidence type="ECO:0000256" key="1">
    <source>
        <dbReference type="SAM" id="MobiDB-lite"/>
    </source>
</evidence>
<dbReference type="PROSITE" id="PS51082">
    <property type="entry name" value="WH2"/>
    <property type="match status" value="1"/>
</dbReference>
<accession>A0A146LTJ1</accession>
<dbReference type="GO" id="GO:0003779">
    <property type="term" value="F:actin binding"/>
    <property type="evidence" value="ECO:0007669"/>
    <property type="project" value="InterPro"/>
</dbReference>
<feature type="compositionally biased region" description="Pro residues" evidence="1">
    <location>
        <begin position="304"/>
        <end position="343"/>
    </location>
</feature>
<evidence type="ECO:0000259" key="2">
    <source>
        <dbReference type="PROSITE" id="PS51082"/>
    </source>
</evidence>
<feature type="compositionally biased region" description="Basic and acidic residues" evidence="1">
    <location>
        <begin position="162"/>
        <end position="172"/>
    </location>
</feature>
<dbReference type="Pfam" id="PF02205">
    <property type="entry name" value="WH2"/>
    <property type="match status" value="1"/>
</dbReference>
<dbReference type="AlphaFoldDB" id="A0A146LTJ1"/>
<feature type="compositionally biased region" description="Polar residues" evidence="1">
    <location>
        <begin position="190"/>
        <end position="216"/>
    </location>
</feature>
<feature type="compositionally biased region" description="Basic and acidic residues" evidence="1">
    <location>
        <begin position="1"/>
        <end position="10"/>
    </location>
</feature>